<evidence type="ECO:0000313" key="2">
    <source>
        <dbReference type="EMBL" id="VBA41700.1"/>
    </source>
</evidence>
<sequence>MGLAGVTFRALAITVGVAGVAGVVAATAPPPASTSTQINSRNINIGRLTIALAGHGYKLDICTNGGENFSPNTPSETIEENPFSDNYDRTSADYDFNYYDRNLRYDVHPNEIRMVTPDEAQRIEQAAQMITRYQRRYDAIEQIADLGRRDEAWTRFYADYEVNRVSNPWIEALGGMGRDNLSNLYLRNTDIVIVSTHTDNSPSNNNLSAQNYFDNDLSHNDMNTESSPAQIQSIDPYADTPDYEAMSVAALVASDYNNVFNVDDRYETVADVVNDVSIDDN</sequence>
<keyword evidence="1" id="KW-0732">Signal</keyword>
<feature type="chain" id="PRO_5039719318" evidence="1">
    <location>
        <begin position="26"/>
        <end position="281"/>
    </location>
</feature>
<dbReference type="AlphaFoldDB" id="A0A498QD69"/>
<gene>
    <name evidence="2" type="ORF">LAUMK136_04189</name>
</gene>
<protein>
    <submittedName>
        <fullName evidence="2">Uncharacterized protein</fullName>
    </submittedName>
</protein>
<organism evidence="2 3">
    <name type="scientific">Mycobacterium attenuatum</name>
    <dbReference type="NCBI Taxonomy" id="2341086"/>
    <lineage>
        <taxon>Bacteria</taxon>
        <taxon>Bacillati</taxon>
        <taxon>Actinomycetota</taxon>
        <taxon>Actinomycetes</taxon>
        <taxon>Mycobacteriales</taxon>
        <taxon>Mycobacteriaceae</taxon>
        <taxon>Mycobacterium</taxon>
    </lineage>
</organism>
<evidence type="ECO:0000313" key="3">
    <source>
        <dbReference type="Proteomes" id="UP000273307"/>
    </source>
</evidence>
<dbReference type="EMBL" id="UPHP01000114">
    <property type="protein sequence ID" value="VBA41700.1"/>
    <property type="molecule type" value="Genomic_DNA"/>
</dbReference>
<dbReference type="Proteomes" id="UP000273307">
    <property type="component" value="Unassembled WGS sequence"/>
</dbReference>
<feature type="signal peptide" evidence="1">
    <location>
        <begin position="1"/>
        <end position="25"/>
    </location>
</feature>
<accession>A0A498QD69</accession>
<evidence type="ECO:0000256" key="1">
    <source>
        <dbReference type="SAM" id="SignalP"/>
    </source>
</evidence>
<reference evidence="2 3" key="1">
    <citation type="submission" date="2018-09" db="EMBL/GenBank/DDBJ databases">
        <authorList>
            <person name="Tagini F."/>
        </authorList>
    </citation>
    <scope>NUCLEOTIDE SEQUENCE [LARGE SCALE GENOMIC DNA]</scope>
    <source>
        <strain evidence="2 3">MK136</strain>
    </source>
</reference>
<proteinExistence type="predicted"/>
<keyword evidence="3" id="KW-1185">Reference proteome</keyword>
<name>A0A498QD69_9MYCO</name>